<reference evidence="2" key="1">
    <citation type="submission" date="2020-02" db="EMBL/GenBank/DDBJ databases">
        <authorList>
            <person name="Meier V. D."/>
        </authorList>
    </citation>
    <scope>NUCLEOTIDE SEQUENCE</scope>
    <source>
        <strain evidence="2">AVDCRST_MAG01</strain>
    </source>
</reference>
<accession>A0A6J4PVZ1</accession>
<feature type="non-terminal residue" evidence="2">
    <location>
        <position position="1"/>
    </location>
</feature>
<gene>
    <name evidence="2" type="ORF">AVDCRST_MAG01-01-2442</name>
</gene>
<dbReference type="AlphaFoldDB" id="A0A6J4PVZ1"/>
<evidence type="ECO:0000256" key="1">
    <source>
        <dbReference type="SAM" id="MobiDB-lite"/>
    </source>
</evidence>
<feature type="compositionally biased region" description="Low complexity" evidence="1">
    <location>
        <begin position="58"/>
        <end position="67"/>
    </location>
</feature>
<sequence>GTLAKVGVGAPRRRRPRAAAPPKLPKRCPYQRPCPGPRAPLARRAGRGGGDDHRAAEPRTGAAAGAVRRGRSAL</sequence>
<feature type="non-terminal residue" evidence="2">
    <location>
        <position position="74"/>
    </location>
</feature>
<evidence type="ECO:0000313" key="2">
    <source>
        <dbReference type="EMBL" id="CAA9423640.1"/>
    </source>
</evidence>
<organism evidence="2">
    <name type="scientific">uncultured Rubrobacteraceae bacterium</name>
    <dbReference type="NCBI Taxonomy" id="349277"/>
    <lineage>
        <taxon>Bacteria</taxon>
        <taxon>Bacillati</taxon>
        <taxon>Actinomycetota</taxon>
        <taxon>Rubrobacteria</taxon>
        <taxon>Rubrobacterales</taxon>
        <taxon>Rubrobacteraceae</taxon>
        <taxon>environmental samples</taxon>
    </lineage>
</organism>
<proteinExistence type="predicted"/>
<dbReference type="EMBL" id="CADCUW010000334">
    <property type="protein sequence ID" value="CAA9423640.1"/>
    <property type="molecule type" value="Genomic_DNA"/>
</dbReference>
<feature type="region of interest" description="Disordered" evidence="1">
    <location>
        <begin position="1"/>
        <end position="74"/>
    </location>
</feature>
<protein>
    <submittedName>
        <fullName evidence="2">Uncharacterized protein</fullName>
    </submittedName>
</protein>
<name>A0A6J4PVZ1_9ACTN</name>